<organism evidence="5 6">
    <name type="scientific">Ceratosolen solmsi marchali</name>
    <dbReference type="NCBI Taxonomy" id="326594"/>
    <lineage>
        <taxon>Eukaryota</taxon>
        <taxon>Metazoa</taxon>
        <taxon>Ecdysozoa</taxon>
        <taxon>Arthropoda</taxon>
        <taxon>Hexapoda</taxon>
        <taxon>Insecta</taxon>
        <taxon>Pterygota</taxon>
        <taxon>Neoptera</taxon>
        <taxon>Endopterygota</taxon>
        <taxon>Hymenoptera</taxon>
        <taxon>Apocrita</taxon>
        <taxon>Proctotrupomorpha</taxon>
        <taxon>Chalcidoidea</taxon>
        <taxon>Agaonidae</taxon>
        <taxon>Agaoninae</taxon>
        <taxon>Ceratosolen</taxon>
    </lineage>
</organism>
<keyword evidence="5" id="KW-1185">Reference proteome</keyword>
<dbReference type="GO" id="GO:0008010">
    <property type="term" value="F:structural constituent of chitin-based larval cuticle"/>
    <property type="evidence" value="ECO:0007669"/>
    <property type="project" value="TreeGrafter"/>
</dbReference>
<keyword evidence="1 2" id="KW-0193">Cuticle</keyword>
<evidence type="ECO:0000256" key="1">
    <source>
        <dbReference type="ARBA" id="ARBA00022460"/>
    </source>
</evidence>
<evidence type="ECO:0000313" key="6">
    <source>
        <dbReference type="RefSeq" id="XP_011501510.1"/>
    </source>
</evidence>
<feature type="compositionally biased region" description="Polar residues" evidence="3">
    <location>
        <begin position="42"/>
        <end position="51"/>
    </location>
</feature>
<feature type="compositionally biased region" description="Basic and acidic residues" evidence="3">
    <location>
        <begin position="52"/>
        <end position="61"/>
    </location>
</feature>
<sequence length="150" mass="16223">MKRLVILVLGMTVAISQGAPTEDTTNVVAILRQSADGPNPDGSYNWSYETENGSKAEESGSLREVGSGTEAIQARGTFSYTAPDGAVIELEYVADENGFQPQGAHLPVAPVIPEGIQRALDWIATHPEENDTDALRNNNQPKNQEEQEEK</sequence>
<dbReference type="InterPro" id="IPR000618">
    <property type="entry name" value="Insect_cuticle"/>
</dbReference>
<dbReference type="GO" id="GO:0062129">
    <property type="term" value="C:chitin-based extracellular matrix"/>
    <property type="evidence" value="ECO:0007669"/>
    <property type="project" value="TreeGrafter"/>
</dbReference>
<dbReference type="PRINTS" id="PR00947">
    <property type="entry name" value="CUTICLE"/>
</dbReference>
<evidence type="ECO:0000256" key="2">
    <source>
        <dbReference type="PROSITE-ProRule" id="PRU00497"/>
    </source>
</evidence>
<dbReference type="PROSITE" id="PS00233">
    <property type="entry name" value="CHIT_BIND_RR_1"/>
    <property type="match status" value="1"/>
</dbReference>
<evidence type="ECO:0000256" key="3">
    <source>
        <dbReference type="SAM" id="MobiDB-lite"/>
    </source>
</evidence>
<gene>
    <name evidence="6" type="primary">LOC105365115</name>
</gene>
<dbReference type="Proteomes" id="UP000695007">
    <property type="component" value="Unplaced"/>
</dbReference>
<dbReference type="AlphaFoldDB" id="A0AAJ7DYX6"/>
<dbReference type="Pfam" id="PF00379">
    <property type="entry name" value="Chitin_bind_4"/>
    <property type="match status" value="1"/>
</dbReference>
<feature type="region of interest" description="Disordered" evidence="3">
    <location>
        <begin position="125"/>
        <end position="150"/>
    </location>
</feature>
<accession>A0AAJ7DYX6</accession>
<evidence type="ECO:0000313" key="5">
    <source>
        <dbReference type="Proteomes" id="UP000695007"/>
    </source>
</evidence>
<dbReference type="PROSITE" id="PS51155">
    <property type="entry name" value="CHIT_BIND_RR_2"/>
    <property type="match status" value="1"/>
</dbReference>
<feature type="chain" id="PRO_5042542751" evidence="4">
    <location>
        <begin position="19"/>
        <end position="150"/>
    </location>
</feature>
<dbReference type="InterPro" id="IPR031311">
    <property type="entry name" value="CHIT_BIND_RR_consensus"/>
</dbReference>
<dbReference type="PANTHER" id="PTHR10380:SF238">
    <property type="entry name" value="CUTICULAR PROTEIN 65EA-RELATED"/>
    <property type="match status" value="1"/>
</dbReference>
<dbReference type="GeneID" id="105365115"/>
<reference evidence="6" key="1">
    <citation type="submission" date="2025-08" db="UniProtKB">
        <authorList>
            <consortium name="RefSeq"/>
        </authorList>
    </citation>
    <scope>IDENTIFICATION</scope>
</reference>
<feature type="region of interest" description="Disordered" evidence="3">
    <location>
        <begin position="39"/>
        <end position="64"/>
    </location>
</feature>
<feature type="signal peptide" evidence="4">
    <location>
        <begin position="1"/>
        <end position="18"/>
    </location>
</feature>
<keyword evidence="4" id="KW-0732">Signal</keyword>
<dbReference type="PANTHER" id="PTHR10380">
    <property type="entry name" value="CUTICLE PROTEIN"/>
    <property type="match status" value="1"/>
</dbReference>
<proteinExistence type="predicted"/>
<dbReference type="KEGG" id="csol:105365115"/>
<evidence type="ECO:0000256" key="4">
    <source>
        <dbReference type="SAM" id="SignalP"/>
    </source>
</evidence>
<dbReference type="RefSeq" id="XP_011501510.1">
    <property type="nucleotide sequence ID" value="XM_011503208.1"/>
</dbReference>
<protein>
    <submittedName>
        <fullName evidence="6">Endocuticle structural glycoprotein ABD-4-like</fullName>
    </submittedName>
</protein>
<name>A0AAJ7DYX6_9HYME</name>
<dbReference type="InterPro" id="IPR050468">
    <property type="entry name" value="Cuticle_Struct_Prot"/>
</dbReference>